<feature type="domain" description="CN hydrolase" evidence="1">
    <location>
        <begin position="4"/>
        <end position="238"/>
    </location>
</feature>
<evidence type="ECO:0000313" key="3">
    <source>
        <dbReference type="Proteomes" id="UP001301797"/>
    </source>
</evidence>
<dbReference type="PROSITE" id="PS01227">
    <property type="entry name" value="UPF0012"/>
    <property type="match status" value="1"/>
</dbReference>
<protein>
    <submittedName>
        <fullName evidence="2">Carbon-nitrogen hydrolase family protein</fullName>
    </submittedName>
</protein>
<evidence type="ECO:0000313" key="2">
    <source>
        <dbReference type="EMBL" id="WOF17247.1"/>
    </source>
</evidence>
<name>A0AA97FE93_9EURY</name>
<dbReference type="KEGG" id="mefw:F1737_11455"/>
<sequence length="265" mass="29404">MPELKFCIAQMEAVPGNPGESLLKAEKLAELAAGRGADIISFSEQFATGWDPDSVGFSEGERGPVNSFIRNTARRYGIGILGSFREKTESGIRNTAVFADKSGEVVCRYSKIHLFSPGGEDRHYIAGDTPASFEFMGVRFGLAICYDLRFPELFSHYQRAGCDCVIVQAAWPKARIKHWDILTHARAIENQYYIAGVNATGKTSAGEYNGNSLVVSPKGETVIRADDSEGIFCTTISLNEVKRARQDLRILSDRREYLYIGWRNI</sequence>
<dbReference type="PROSITE" id="PS50263">
    <property type="entry name" value="CN_HYDROLASE"/>
    <property type="match status" value="1"/>
</dbReference>
<dbReference type="Pfam" id="PF00795">
    <property type="entry name" value="CN_hydrolase"/>
    <property type="match status" value="1"/>
</dbReference>
<dbReference type="GeneID" id="85230795"/>
<dbReference type="RefSeq" id="WP_317136711.1">
    <property type="nucleotide sequence ID" value="NZ_CP043875.1"/>
</dbReference>
<keyword evidence="3" id="KW-1185">Reference proteome</keyword>
<dbReference type="SUPFAM" id="SSF56317">
    <property type="entry name" value="Carbon-nitrogen hydrolase"/>
    <property type="match status" value="1"/>
</dbReference>
<dbReference type="Proteomes" id="UP001301797">
    <property type="component" value="Chromosome"/>
</dbReference>
<dbReference type="PANTHER" id="PTHR23088:SF27">
    <property type="entry name" value="DEAMINATED GLUTATHIONE AMIDASE"/>
    <property type="match status" value="1"/>
</dbReference>
<keyword evidence="2" id="KW-0378">Hydrolase</keyword>
<evidence type="ECO:0000259" key="1">
    <source>
        <dbReference type="PROSITE" id="PS50263"/>
    </source>
</evidence>
<dbReference type="EMBL" id="CP043875">
    <property type="protein sequence ID" value="WOF17247.1"/>
    <property type="molecule type" value="Genomic_DNA"/>
</dbReference>
<organism evidence="2 3">
    <name type="scientific">Methanochimaera problematica</name>
    <dbReference type="NCBI Taxonomy" id="2609417"/>
    <lineage>
        <taxon>Archaea</taxon>
        <taxon>Methanobacteriati</taxon>
        <taxon>Methanobacteriota</taxon>
        <taxon>Stenosarchaea group</taxon>
        <taxon>Methanomicrobia</taxon>
        <taxon>Methanomicrobiales</taxon>
        <taxon>Methanomicrobiaceae</taxon>
        <taxon>Methanochimaera</taxon>
    </lineage>
</organism>
<accession>A0AA97FE93</accession>
<dbReference type="InterPro" id="IPR036526">
    <property type="entry name" value="C-N_Hydrolase_sf"/>
</dbReference>
<dbReference type="AlphaFoldDB" id="A0AA97FE93"/>
<gene>
    <name evidence="2" type="ORF">F1737_11455</name>
</gene>
<dbReference type="Gene3D" id="3.60.110.10">
    <property type="entry name" value="Carbon-nitrogen hydrolase"/>
    <property type="match status" value="1"/>
</dbReference>
<dbReference type="InterPro" id="IPR003010">
    <property type="entry name" value="C-N_Hydrolase"/>
</dbReference>
<dbReference type="PANTHER" id="PTHR23088">
    <property type="entry name" value="NITRILASE-RELATED"/>
    <property type="match status" value="1"/>
</dbReference>
<dbReference type="InterPro" id="IPR001110">
    <property type="entry name" value="UPF0012_CS"/>
</dbReference>
<proteinExistence type="predicted"/>
<dbReference type="GO" id="GO:0016787">
    <property type="term" value="F:hydrolase activity"/>
    <property type="evidence" value="ECO:0007669"/>
    <property type="project" value="UniProtKB-KW"/>
</dbReference>
<reference evidence="2 3" key="1">
    <citation type="submission" date="2019-09" db="EMBL/GenBank/DDBJ databases">
        <title>The complete genome of Methanoplanus sp. FWC-SCC4.</title>
        <authorList>
            <person name="Chen S.-C."/>
            <person name="Zhou Y.-Z."/>
            <person name="Lai M.-C."/>
        </authorList>
    </citation>
    <scope>NUCLEOTIDE SEQUENCE [LARGE SCALE GENOMIC DNA]</scope>
    <source>
        <strain evidence="2 3">FWC-SCC4</strain>
    </source>
</reference>